<protein>
    <recommendedName>
        <fullName evidence="4">Lipoprotein</fullName>
    </recommendedName>
</protein>
<sequence>MLRSCLLLLSAVLAAFACLPALAQAAGPERVGGPCRYESYPGTATFVDVKAWQPDSPTAGVPTPYPPLAMTFQFVPNQPITDEPLYKQDVVHTFTLINSMPPGPRFAAKYGIKAGAVMPCELRVIREGTCTPTVFEFPGIDRADYFELTGKP</sequence>
<keyword evidence="1" id="KW-0732">Signal</keyword>
<evidence type="ECO:0000313" key="3">
    <source>
        <dbReference type="Proteomes" id="UP000293296"/>
    </source>
</evidence>
<dbReference type="Proteomes" id="UP000293296">
    <property type="component" value="Chromosome"/>
</dbReference>
<proteinExistence type="predicted"/>
<evidence type="ECO:0000313" key="2">
    <source>
        <dbReference type="EMBL" id="QAZ67588.1"/>
    </source>
</evidence>
<dbReference type="KEGG" id="dcb:C3Y92_10265"/>
<dbReference type="EMBL" id="CP026538">
    <property type="protein sequence ID" value="QAZ67588.1"/>
    <property type="molecule type" value="Genomic_DNA"/>
</dbReference>
<dbReference type="OrthoDB" id="5456454at2"/>
<reference evidence="2 3" key="1">
    <citation type="submission" date="2018-02" db="EMBL/GenBank/DDBJ databases">
        <title>Genome sequence of Desulfovibrio carbinolicus DSM 3852.</title>
        <authorList>
            <person name="Wilbanks E."/>
            <person name="Skennerton C.T."/>
            <person name="Orphan V.J."/>
        </authorList>
    </citation>
    <scope>NUCLEOTIDE SEQUENCE [LARGE SCALE GENOMIC DNA]</scope>
    <source>
        <strain evidence="2 3">DSM 3852</strain>
    </source>
</reference>
<feature type="chain" id="PRO_5020225707" description="Lipoprotein" evidence="1">
    <location>
        <begin position="26"/>
        <end position="152"/>
    </location>
</feature>
<accession>A0A4P6HQR2</accession>
<keyword evidence="3" id="KW-1185">Reference proteome</keyword>
<dbReference type="PROSITE" id="PS51257">
    <property type="entry name" value="PROKAR_LIPOPROTEIN"/>
    <property type="match status" value="1"/>
</dbReference>
<dbReference type="RefSeq" id="WP_129352314.1">
    <property type="nucleotide sequence ID" value="NZ_CP026538.1"/>
</dbReference>
<name>A0A4P6HQR2_9BACT</name>
<organism evidence="2 3">
    <name type="scientific">Solidesulfovibrio carbinolicus</name>
    <dbReference type="NCBI Taxonomy" id="296842"/>
    <lineage>
        <taxon>Bacteria</taxon>
        <taxon>Pseudomonadati</taxon>
        <taxon>Thermodesulfobacteriota</taxon>
        <taxon>Desulfovibrionia</taxon>
        <taxon>Desulfovibrionales</taxon>
        <taxon>Desulfovibrionaceae</taxon>
        <taxon>Solidesulfovibrio</taxon>
    </lineage>
</organism>
<dbReference type="AlphaFoldDB" id="A0A4P6HQR2"/>
<evidence type="ECO:0008006" key="4">
    <source>
        <dbReference type="Google" id="ProtNLM"/>
    </source>
</evidence>
<feature type="signal peptide" evidence="1">
    <location>
        <begin position="1"/>
        <end position="25"/>
    </location>
</feature>
<evidence type="ECO:0000256" key="1">
    <source>
        <dbReference type="SAM" id="SignalP"/>
    </source>
</evidence>
<gene>
    <name evidence="2" type="ORF">C3Y92_10265</name>
</gene>